<gene>
    <name evidence="2" type="ORF">QWZ12_02905</name>
</gene>
<comment type="caution">
    <text evidence="2">The sequence shown here is derived from an EMBL/GenBank/DDBJ whole genome shotgun (WGS) entry which is preliminary data.</text>
</comment>
<accession>A0ABT8BBZ2</accession>
<dbReference type="RefSeq" id="WP_238224086.1">
    <property type="nucleotide sequence ID" value="NZ_BPQD01000007.1"/>
</dbReference>
<keyword evidence="3" id="KW-1185">Reference proteome</keyword>
<feature type="compositionally biased region" description="Basic residues" evidence="1">
    <location>
        <begin position="299"/>
        <end position="312"/>
    </location>
</feature>
<dbReference type="EMBL" id="JAUFPX010000002">
    <property type="protein sequence ID" value="MDN3589557.1"/>
    <property type="molecule type" value="Genomic_DNA"/>
</dbReference>
<evidence type="ECO:0000313" key="3">
    <source>
        <dbReference type="Proteomes" id="UP001224644"/>
    </source>
</evidence>
<sequence length="312" mass="35840">MGLSDLTTWASFQDAHAHADAEREDYLHLGRRNSVKLDGQTYAELNPRVAFALPANNMVARTRYARVMGEHLERVAQTLPPGTPVFFVSLINREHTLSRRSRARFDTRRVVGWTHAELQGFNYVGMVEAAYFSNLRTLAGPNRRYLSWHTHMLLWGPTEAELAGRIEGINRRFITVVPGRTAAHYRRLELEEVFGQGLYMTKGQINEYRAWPKRIEVANPDTGEVLKLPTRNYTVKKRPLRPGDAVHLCRAFAGRTINDLAFAARDGRAVLDEINREALAEFHRWEARQPYKLAEERRRAARRSKRAGGRPR</sequence>
<organism evidence="2 3">
    <name type="scientific">Methylobacterium adhaesivum</name>
    <dbReference type="NCBI Taxonomy" id="333297"/>
    <lineage>
        <taxon>Bacteria</taxon>
        <taxon>Pseudomonadati</taxon>
        <taxon>Pseudomonadota</taxon>
        <taxon>Alphaproteobacteria</taxon>
        <taxon>Hyphomicrobiales</taxon>
        <taxon>Methylobacteriaceae</taxon>
        <taxon>Methylobacterium</taxon>
    </lineage>
</organism>
<protein>
    <recommendedName>
        <fullName evidence="4">Replication protein</fullName>
    </recommendedName>
</protein>
<evidence type="ECO:0008006" key="4">
    <source>
        <dbReference type="Google" id="ProtNLM"/>
    </source>
</evidence>
<name>A0ABT8BBZ2_9HYPH</name>
<dbReference type="Proteomes" id="UP001224644">
    <property type="component" value="Unassembled WGS sequence"/>
</dbReference>
<reference evidence="3" key="1">
    <citation type="journal article" date="2019" name="Int. J. Syst. Evol. Microbiol.">
        <title>The Global Catalogue of Microorganisms (GCM) 10K type strain sequencing project: providing services to taxonomists for standard genome sequencing and annotation.</title>
        <authorList>
            <consortium name="The Broad Institute Genomics Platform"/>
            <consortium name="The Broad Institute Genome Sequencing Center for Infectious Disease"/>
            <person name="Wu L."/>
            <person name="Ma J."/>
        </authorList>
    </citation>
    <scope>NUCLEOTIDE SEQUENCE [LARGE SCALE GENOMIC DNA]</scope>
    <source>
        <strain evidence="3">CECT 7069</strain>
    </source>
</reference>
<feature type="region of interest" description="Disordered" evidence="1">
    <location>
        <begin position="293"/>
        <end position="312"/>
    </location>
</feature>
<evidence type="ECO:0000256" key="1">
    <source>
        <dbReference type="SAM" id="MobiDB-lite"/>
    </source>
</evidence>
<evidence type="ECO:0000313" key="2">
    <source>
        <dbReference type="EMBL" id="MDN3589557.1"/>
    </source>
</evidence>
<proteinExistence type="predicted"/>